<keyword evidence="4" id="KW-1185">Reference proteome</keyword>
<dbReference type="EMBL" id="QJKJ01013182">
    <property type="protein sequence ID" value="RDX66958.1"/>
    <property type="molecule type" value="Genomic_DNA"/>
</dbReference>
<dbReference type="AlphaFoldDB" id="A0A371ELM7"/>
<accession>A0A371ELM7</accession>
<keyword evidence="2" id="KW-0472">Membrane</keyword>
<evidence type="ECO:0000313" key="3">
    <source>
        <dbReference type="EMBL" id="RDX66958.1"/>
    </source>
</evidence>
<evidence type="ECO:0000256" key="1">
    <source>
        <dbReference type="SAM" id="MobiDB-lite"/>
    </source>
</evidence>
<feature type="non-terminal residue" evidence="3">
    <location>
        <position position="235"/>
    </location>
</feature>
<dbReference type="PANTHER" id="PTHR34064:SF4">
    <property type="entry name" value="PROTEIN, PUTATIVE-RELATED"/>
    <property type="match status" value="1"/>
</dbReference>
<proteinExistence type="predicted"/>
<feature type="compositionally biased region" description="Basic residues" evidence="1">
    <location>
        <begin position="100"/>
        <end position="110"/>
    </location>
</feature>
<reference evidence="3" key="1">
    <citation type="submission" date="2018-05" db="EMBL/GenBank/DDBJ databases">
        <title>Draft genome of Mucuna pruriens seed.</title>
        <authorList>
            <person name="Nnadi N.E."/>
            <person name="Vos R."/>
            <person name="Hasami M.H."/>
            <person name="Devisetty U.K."/>
            <person name="Aguiy J.C."/>
        </authorList>
    </citation>
    <scope>NUCLEOTIDE SEQUENCE [LARGE SCALE GENOMIC DNA]</scope>
    <source>
        <strain evidence="3">JCA_2017</strain>
    </source>
</reference>
<evidence type="ECO:0000256" key="2">
    <source>
        <dbReference type="SAM" id="Phobius"/>
    </source>
</evidence>
<comment type="caution">
    <text evidence="3">The sequence shown here is derived from an EMBL/GenBank/DDBJ whole genome shotgun (WGS) entry which is preliminary data.</text>
</comment>
<evidence type="ECO:0000313" key="4">
    <source>
        <dbReference type="Proteomes" id="UP000257109"/>
    </source>
</evidence>
<feature type="transmembrane region" description="Helical" evidence="2">
    <location>
        <begin position="206"/>
        <end position="228"/>
    </location>
</feature>
<organism evidence="3 4">
    <name type="scientific">Mucuna pruriens</name>
    <name type="common">Velvet bean</name>
    <name type="synonym">Dolichos pruriens</name>
    <dbReference type="NCBI Taxonomy" id="157652"/>
    <lineage>
        <taxon>Eukaryota</taxon>
        <taxon>Viridiplantae</taxon>
        <taxon>Streptophyta</taxon>
        <taxon>Embryophyta</taxon>
        <taxon>Tracheophyta</taxon>
        <taxon>Spermatophyta</taxon>
        <taxon>Magnoliopsida</taxon>
        <taxon>eudicotyledons</taxon>
        <taxon>Gunneridae</taxon>
        <taxon>Pentapetalae</taxon>
        <taxon>rosids</taxon>
        <taxon>fabids</taxon>
        <taxon>Fabales</taxon>
        <taxon>Fabaceae</taxon>
        <taxon>Papilionoideae</taxon>
        <taxon>50 kb inversion clade</taxon>
        <taxon>NPAAA clade</taxon>
        <taxon>indigoferoid/millettioid clade</taxon>
        <taxon>Phaseoleae</taxon>
        <taxon>Mucuna</taxon>
    </lineage>
</organism>
<dbReference type="OrthoDB" id="683938at2759"/>
<dbReference type="Proteomes" id="UP000257109">
    <property type="component" value="Unassembled WGS sequence"/>
</dbReference>
<keyword evidence="2" id="KW-1133">Transmembrane helix</keyword>
<dbReference type="PANTHER" id="PTHR34064">
    <property type="entry name" value="OS04G0672300 PROTEIN"/>
    <property type="match status" value="1"/>
</dbReference>
<keyword evidence="2" id="KW-0812">Transmembrane</keyword>
<gene>
    <name evidence="3" type="ORF">CR513_54220</name>
</gene>
<dbReference type="STRING" id="157652.A0A371ELM7"/>
<protein>
    <submittedName>
        <fullName evidence="3">Uncharacterized protein</fullName>
    </submittedName>
</protein>
<feature type="region of interest" description="Disordered" evidence="1">
    <location>
        <begin position="97"/>
        <end position="120"/>
    </location>
</feature>
<sequence>MPCPIRYASKQASRPQNFFEMAEIPKLDLSSYSFDYGEALDSEEKIIGTQTISVSEFQYTPEKTDSFVIDMDAFSSGINKDATNANANANANSRITPQKKLQRSLSRKGSQRLGDRKVNSNATLYDKDTVPAICSPKATVAGPCTLEKPAGMVVGPTDHSINPHIHHQITMTANNMSGTPTESKCMTRRNSFRRPSSSWALDPKRVLLFFATLSSMGTMLLIYFTLAINKQSADD</sequence>
<name>A0A371ELM7_MUCPR</name>